<proteinExistence type="predicted"/>
<feature type="non-terminal residue" evidence="1">
    <location>
        <position position="1"/>
    </location>
</feature>
<feature type="non-terminal residue" evidence="1">
    <location>
        <position position="112"/>
    </location>
</feature>
<dbReference type="AlphaFoldDB" id="A0A0B6YQT4"/>
<protein>
    <submittedName>
        <fullName evidence="1">Uncharacterized protein</fullName>
    </submittedName>
</protein>
<accession>A0A0B6YQT4</accession>
<organism evidence="1">
    <name type="scientific">Arion vulgaris</name>
    <dbReference type="NCBI Taxonomy" id="1028688"/>
    <lineage>
        <taxon>Eukaryota</taxon>
        <taxon>Metazoa</taxon>
        <taxon>Spiralia</taxon>
        <taxon>Lophotrochozoa</taxon>
        <taxon>Mollusca</taxon>
        <taxon>Gastropoda</taxon>
        <taxon>Heterobranchia</taxon>
        <taxon>Euthyneura</taxon>
        <taxon>Panpulmonata</taxon>
        <taxon>Eupulmonata</taxon>
        <taxon>Stylommatophora</taxon>
        <taxon>Helicina</taxon>
        <taxon>Arionoidea</taxon>
        <taxon>Arionidae</taxon>
        <taxon>Arion</taxon>
    </lineage>
</organism>
<reference evidence="1" key="1">
    <citation type="submission" date="2014-12" db="EMBL/GenBank/DDBJ databases">
        <title>Insight into the proteome of Arion vulgaris.</title>
        <authorList>
            <person name="Aradska J."/>
            <person name="Bulat T."/>
            <person name="Smidak R."/>
            <person name="Sarate P."/>
            <person name="Gangsoo J."/>
            <person name="Sialana F."/>
            <person name="Bilban M."/>
            <person name="Lubec G."/>
        </authorList>
    </citation>
    <scope>NUCLEOTIDE SEQUENCE</scope>
    <source>
        <tissue evidence="1">Skin</tissue>
    </source>
</reference>
<sequence>DEGFMFTFYNDNEDKIDMKNISISENHDDTVDVHQHALENDSTFTRNVNDVSDRATENAAHTTSEEFMQANFDIISENGASTDDEEYCVMENEEVRAILDKCHQLHHPLMKT</sequence>
<evidence type="ECO:0000313" key="1">
    <source>
        <dbReference type="EMBL" id="CEK57825.1"/>
    </source>
</evidence>
<dbReference type="EMBL" id="HACG01010960">
    <property type="protein sequence ID" value="CEK57825.1"/>
    <property type="molecule type" value="Transcribed_RNA"/>
</dbReference>
<gene>
    <name evidence="1" type="primary">ORF31164</name>
</gene>
<name>A0A0B6YQT4_9EUPU</name>